<protein>
    <submittedName>
        <fullName evidence="1">Uncharacterized protein</fullName>
    </submittedName>
</protein>
<comment type="caution">
    <text evidence="1">The sequence shown here is derived from an EMBL/GenBank/DDBJ whole genome shotgun (WGS) entry which is preliminary data.</text>
</comment>
<organism evidence="1 2">
    <name type="scientific">Streptomyces lonegramiae</name>
    <dbReference type="NCBI Taxonomy" id="3075524"/>
    <lineage>
        <taxon>Bacteria</taxon>
        <taxon>Bacillati</taxon>
        <taxon>Actinomycetota</taxon>
        <taxon>Actinomycetes</taxon>
        <taxon>Kitasatosporales</taxon>
        <taxon>Streptomycetaceae</taxon>
        <taxon>Streptomyces</taxon>
    </lineage>
</organism>
<dbReference type="Proteomes" id="UP001180754">
    <property type="component" value="Unassembled WGS sequence"/>
</dbReference>
<dbReference type="EMBL" id="JAVRFD010000006">
    <property type="protein sequence ID" value="MDT0544019.1"/>
    <property type="molecule type" value="Genomic_DNA"/>
</dbReference>
<keyword evidence="2" id="KW-1185">Reference proteome</keyword>
<evidence type="ECO:0000313" key="1">
    <source>
        <dbReference type="EMBL" id="MDT0544019.1"/>
    </source>
</evidence>
<evidence type="ECO:0000313" key="2">
    <source>
        <dbReference type="Proteomes" id="UP001180754"/>
    </source>
</evidence>
<accession>A0ABU2XF00</accession>
<dbReference type="RefSeq" id="WP_311724432.1">
    <property type="nucleotide sequence ID" value="NZ_JAVRFD010000006.1"/>
</dbReference>
<name>A0ABU2XF00_9ACTN</name>
<proteinExistence type="predicted"/>
<sequence length="157" mass="17473">MADIYDLILSVDLPGTLSDAEISELRWHLGLAPQPAAPLSLVTDYAEPLIGDDGRPEEDEQGNWLTVYEPYPVLAAKGPAHRAGGVLLSALEPGNHGGWALTSRQEFHPDEFDRLGELLVWLHERAVDSLRFQCHLRFYEEDTFAPVSVTEGEVNWP</sequence>
<reference evidence="1" key="1">
    <citation type="submission" date="2024-05" db="EMBL/GenBank/DDBJ databases">
        <title>30 novel species of actinomycetes from the DSMZ collection.</title>
        <authorList>
            <person name="Nouioui I."/>
        </authorList>
    </citation>
    <scope>NUCLEOTIDE SEQUENCE</scope>
    <source>
        <strain evidence="1">DSM 41529</strain>
    </source>
</reference>
<gene>
    <name evidence="1" type="ORF">RND15_15095</name>
</gene>